<reference evidence="2 3" key="1">
    <citation type="submission" date="2019-11" db="EMBL/GenBank/DDBJ databases">
        <title>Draft genome sequence of Blautia luti DSM 14534T, isolated from human stool.</title>
        <authorList>
            <person name="Ortiz R."/>
            <person name="Melis-Arcos F."/>
            <person name="Covarrubias P."/>
            <person name="Cardenas J.P."/>
            <person name="Perez-Donoso J."/>
            <person name="Almonacid D."/>
        </authorList>
    </citation>
    <scope>NUCLEOTIDE SEQUENCE [LARGE SCALE GENOMIC DNA]</scope>
    <source>
        <strain evidence="2 3">DSM 14534</strain>
    </source>
</reference>
<dbReference type="AlphaFoldDB" id="A0A844GIU9"/>
<dbReference type="EMBL" id="WMBC01000003">
    <property type="protein sequence ID" value="MTD60621.1"/>
    <property type="molecule type" value="Genomic_DNA"/>
</dbReference>
<evidence type="ECO:0000256" key="1">
    <source>
        <dbReference type="SAM" id="MobiDB-lite"/>
    </source>
</evidence>
<evidence type="ECO:0000313" key="2">
    <source>
        <dbReference type="EMBL" id="MTD60621.1"/>
    </source>
</evidence>
<dbReference type="Proteomes" id="UP000437824">
    <property type="component" value="Unassembled WGS sequence"/>
</dbReference>
<evidence type="ECO:0000313" key="3">
    <source>
        <dbReference type="Proteomes" id="UP000437824"/>
    </source>
</evidence>
<sequence>MQEKEQKWYSGMLGVTFNAEEGRITIFRSTLEVLGWPTHYRFLYNRKMGQIAVQACKAEDAGAHRVTRLNETNSCEIKCVAFSRMIYRDAHWSMKRSYRLVGRLFSEQNLVSFPVSDAIPIENGKMLDEAVSPTVAPRRAEASPSQNNPSSAVKADRGAV</sequence>
<organism evidence="2 3">
    <name type="scientific">Blautia luti DSM 14534 = JCM 17040</name>
    <dbReference type="NCBI Taxonomy" id="649762"/>
    <lineage>
        <taxon>Bacteria</taxon>
        <taxon>Bacillati</taxon>
        <taxon>Bacillota</taxon>
        <taxon>Clostridia</taxon>
        <taxon>Lachnospirales</taxon>
        <taxon>Lachnospiraceae</taxon>
        <taxon>Blautia</taxon>
    </lineage>
</organism>
<gene>
    <name evidence="2" type="ORF">GKZ57_04935</name>
</gene>
<dbReference type="RefSeq" id="WP_154779879.1">
    <property type="nucleotide sequence ID" value="NZ_WMBC01000003.1"/>
</dbReference>
<name>A0A844GIU9_9FIRM</name>
<comment type="caution">
    <text evidence="2">The sequence shown here is derived from an EMBL/GenBank/DDBJ whole genome shotgun (WGS) entry which is preliminary data.</text>
</comment>
<protein>
    <submittedName>
        <fullName evidence="2">Uncharacterized protein</fullName>
    </submittedName>
</protein>
<feature type="region of interest" description="Disordered" evidence="1">
    <location>
        <begin position="132"/>
        <end position="160"/>
    </location>
</feature>
<accession>A0A844GIU9</accession>
<proteinExistence type="predicted"/>